<dbReference type="Gene3D" id="3.40.50.1820">
    <property type="entry name" value="alpha/beta hydrolase"/>
    <property type="match status" value="1"/>
</dbReference>
<dbReference type="InterPro" id="IPR029058">
    <property type="entry name" value="AB_hydrolase_fold"/>
</dbReference>
<dbReference type="Proteomes" id="UP000075430">
    <property type="component" value="Unassembled WGS sequence"/>
</dbReference>
<accession>A0A150F875</accession>
<dbReference type="SUPFAM" id="SSF53474">
    <property type="entry name" value="alpha/beta-Hydrolases"/>
    <property type="match status" value="1"/>
</dbReference>
<organism evidence="1 2">
    <name type="scientific">Bacillus nakamurai</name>
    <dbReference type="NCBI Taxonomy" id="1793963"/>
    <lineage>
        <taxon>Bacteria</taxon>
        <taxon>Bacillati</taxon>
        <taxon>Bacillota</taxon>
        <taxon>Bacilli</taxon>
        <taxon>Bacillales</taxon>
        <taxon>Bacillaceae</taxon>
        <taxon>Bacillus</taxon>
    </lineage>
</organism>
<evidence type="ECO:0000313" key="2">
    <source>
        <dbReference type="Proteomes" id="UP000075430"/>
    </source>
</evidence>
<keyword evidence="2" id="KW-1185">Reference proteome</keyword>
<reference evidence="2" key="1">
    <citation type="submission" date="2016-02" db="EMBL/GenBank/DDBJ databases">
        <authorList>
            <person name="Dunlap C."/>
        </authorList>
    </citation>
    <scope>NUCLEOTIDE SEQUENCE [LARGE SCALE GENOMIC DNA]</scope>
    <source>
        <strain evidence="2">NRRL B-41092</strain>
    </source>
</reference>
<comment type="caution">
    <text evidence="1">The sequence shown here is derived from an EMBL/GenBank/DDBJ whole genome shotgun (WGS) entry which is preliminary data.</text>
</comment>
<evidence type="ECO:0008006" key="3">
    <source>
        <dbReference type="Google" id="ProtNLM"/>
    </source>
</evidence>
<evidence type="ECO:0000313" key="1">
    <source>
        <dbReference type="EMBL" id="KXZ20745.1"/>
    </source>
</evidence>
<protein>
    <recommendedName>
        <fullName evidence="3">Thioesterase domain-containing protein</fullName>
    </recommendedName>
</protein>
<dbReference type="AlphaFoldDB" id="A0A150F875"/>
<proteinExistence type="predicted"/>
<sequence length="78" mass="9059">MIENYCYKEKTNRIHCNMTIMTGKDDPKINSSDLIGWKKFAGANCNIFKLDGDHFFIQENIPAVIRVINQIFSLYAEK</sequence>
<dbReference type="EMBL" id="LSBA01000009">
    <property type="protein sequence ID" value="KXZ20745.1"/>
    <property type="molecule type" value="Genomic_DNA"/>
</dbReference>
<dbReference type="RefSeq" id="WP_061521375.1">
    <property type="nucleotide sequence ID" value="NZ_JARLZY010000007.1"/>
</dbReference>
<gene>
    <name evidence="1" type="ORF">AXI58_13980</name>
</gene>
<name>A0A150F875_9BACI</name>
<dbReference type="OrthoDB" id="2213423at2"/>